<proteinExistence type="predicted"/>
<organism evidence="1 2">
    <name type="scientific">Fusarium oxysporum f. sp. cubense (strain race 1)</name>
    <name type="common">Panama disease fungus</name>
    <dbReference type="NCBI Taxonomy" id="1229664"/>
    <lineage>
        <taxon>Eukaryota</taxon>
        <taxon>Fungi</taxon>
        <taxon>Dikarya</taxon>
        <taxon>Ascomycota</taxon>
        <taxon>Pezizomycotina</taxon>
        <taxon>Sordariomycetes</taxon>
        <taxon>Hypocreomycetidae</taxon>
        <taxon>Hypocreales</taxon>
        <taxon>Nectriaceae</taxon>
        <taxon>Fusarium</taxon>
        <taxon>Fusarium oxysporum species complex</taxon>
    </lineage>
</organism>
<name>N4U5Y1_FUSC1</name>
<accession>N4U5Y1</accession>
<reference evidence="2" key="2">
    <citation type="journal article" date="2014" name="PLoS ONE">
        <title>Genome and Transcriptome Analysis of the Fungal Pathogen Fusarium oxysporum f. sp. cubense Causing Banana Vascular Wilt Disease.</title>
        <authorList>
            <person name="Guo L."/>
            <person name="Han L."/>
            <person name="Yang L."/>
            <person name="Zeng H."/>
            <person name="Fan D."/>
            <person name="Zhu Y."/>
            <person name="Feng Y."/>
            <person name="Wang G."/>
            <person name="Peng C."/>
            <person name="Jiang X."/>
            <person name="Zhou D."/>
            <person name="Ni P."/>
            <person name="Liang C."/>
            <person name="Liu L."/>
            <person name="Wang J."/>
            <person name="Mao C."/>
            <person name="Fang X."/>
            <person name="Peng M."/>
            <person name="Huang J."/>
        </authorList>
    </citation>
    <scope>NUCLEOTIDE SEQUENCE [LARGE SCALE GENOMIC DNA]</scope>
    <source>
        <strain evidence="2">race 1</strain>
    </source>
</reference>
<gene>
    <name evidence="1" type="ORF">FOC1_g10007478</name>
</gene>
<dbReference type="VEuPathDB" id="FungiDB:FOC1_g10007478"/>
<protein>
    <submittedName>
        <fullName evidence="1">Uncharacterized protein</fullName>
    </submittedName>
</protein>
<reference evidence="2" key="1">
    <citation type="submission" date="2012-09" db="EMBL/GenBank/DDBJ databases">
        <title>Genome sequencing and comparative transcriptomics of race 1 and race 4 of banana pathogen: Fusarium oxysporum f. sp. cubense.</title>
        <authorList>
            <person name="Fang X."/>
            <person name="Huang J."/>
        </authorList>
    </citation>
    <scope>NUCLEOTIDE SEQUENCE [LARGE SCALE GENOMIC DNA]</scope>
    <source>
        <strain evidence="2">race 1</strain>
    </source>
</reference>
<evidence type="ECO:0000313" key="1">
    <source>
        <dbReference type="EMBL" id="ENH66822.1"/>
    </source>
</evidence>
<dbReference type="EMBL" id="KB730345">
    <property type="protein sequence ID" value="ENH66822.1"/>
    <property type="molecule type" value="Genomic_DNA"/>
</dbReference>
<dbReference type="AlphaFoldDB" id="N4U5Y1"/>
<sequence>MSKHQYARVMSSVPRIQICLLTGLQMQSFGESVTTATQRRKVYILFRVHGLESGQVGVRIYIDLEALRKTGDLVFEAQSWTVTPRTGY</sequence>
<dbReference type="Proteomes" id="UP000016928">
    <property type="component" value="Unassembled WGS sequence"/>
</dbReference>
<evidence type="ECO:0000313" key="2">
    <source>
        <dbReference type="Proteomes" id="UP000016928"/>
    </source>
</evidence>
<dbReference type="STRING" id="1229664.N4U5Y1"/>
<dbReference type="HOGENOM" id="CLU_2469109_0_0_1"/>